<evidence type="ECO:0000256" key="3">
    <source>
        <dbReference type="SAM" id="MobiDB-lite"/>
    </source>
</evidence>
<feature type="signal peptide" evidence="4">
    <location>
        <begin position="1"/>
        <end position="21"/>
    </location>
</feature>
<dbReference type="STRING" id="131310.A0A0N5A176"/>
<feature type="region of interest" description="Disordered" evidence="3">
    <location>
        <begin position="794"/>
        <end position="814"/>
    </location>
</feature>
<dbReference type="Gene3D" id="3.80.10.10">
    <property type="entry name" value="Ribonuclease Inhibitor"/>
    <property type="match status" value="2"/>
</dbReference>
<sequence length="931" mass="106814">MIKLIFILIFLLLNISTPTSSCPTDCSCSAKSIVCTCNEDSWNYNDQNNNNNYVNQLVLSNFSNYLEYVENIIIHSCSSVVVLNGTFGNLKVKDSIKFIDIKKLSFSSYSFHNIKECPKQFVIQNSLITSLPSYTFTGLGNLNHFWIRNTTINKIHKLAFSGVKDVDYIYFRQVIIGHLEAGSFAQMTNIDKFFMRDQILLPIVGEHLFVGSNFKEIIFEKGEIIGSELFLMGVKCKKVTIQEMKLQLKVGNIKRIPTQEVNDFRMINCTANRISPALYYNHTKVLIKHCNINSIRGIQNIIPYNISSMTFENCKINQFHSHSIRGSRDFDNFSIIKSKIEHIHSKTFYESYITSMSIKDTTITNIDSEAFDTNKLNILSIYNTTIKFLSKEIFYHTSMNILSMESSSIGISINGKTFGSISEVDKLVIQNCIIDEPEEDIFYNSNIKTLEIINNTFTSPFKRKYFNKMITQNMLFLQNILICDPYDCEANALLTKNFPHSLEWKFNDNKCQFNNYDKEFCNKPVEYEPTHGLICQRRWLIDDCTCDIEYNNNSTDYIKTFPSKAKFLLIGDCKNIILVDYPDFEANFIHFYRIDDGISIEAVPKSVRRMFIQHSDLQLSNSYAFKDSHLDVLYFNNVFLPTMDDKVFYDMYIDTISIQDSNINRIGKAAFKGSIVKNIDIKNSNIYESGNLLDSANKIIIENSNLAKKIDYKVNIVSPSLSLKRDSSKLVDGSIASISSPYVSKTLIEKCLLIDTRVEDSSILPEVTALDKTLIAEDVTQEIKRDQLEASVKYKKSSLQSKSSEKEKKNKNVVLREPVSSVRVSTEAKKYTKKNSLKIQLNESIKVEPTEYGNTQNQENQESQITCKTQSDESIEKNEKKLEKEYLNNKKKIKIDFDSKKLNKNDVYVVGAFKVHKGSDIWACNSLSKSK</sequence>
<keyword evidence="2" id="KW-0677">Repeat</keyword>
<evidence type="ECO:0000256" key="2">
    <source>
        <dbReference type="ARBA" id="ARBA00022737"/>
    </source>
</evidence>
<organism evidence="5 6">
    <name type="scientific">Parastrongyloides trichosuri</name>
    <name type="common">Possum-specific nematode worm</name>
    <dbReference type="NCBI Taxonomy" id="131310"/>
    <lineage>
        <taxon>Eukaryota</taxon>
        <taxon>Metazoa</taxon>
        <taxon>Ecdysozoa</taxon>
        <taxon>Nematoda</taxon>
        <taxon>Chromadorea</taxon>
        <taxon>Rhabditida</taxon>
        <taxon>Tylenchina</taxon>
        <taxon>Panagrolaimomorpha</taxon>
        <taxon>Strongyloidoidea</taxon>
        <taxon>Strongyloididae</taxon>
        <taxon>Parastrongyloides</taxon>
    </lineage>
</organism>
<keyword evidence="5" id="KW-1185">Reference proteome</keyword>
<evidence type="ECO:0000256" key="1">
    <source>
        <dbReference type="ARBA" id="ARBA00022614"/>
    </source>
</evidence>
<protein>
    <submittedName>
        <fullName evidence="6">G_PROTEIN_RECEP_F3_4 domain-containing protein</fullName>
    </submittedName>
</protein>
<feature type="compositionally biased region" description="Polar residues" evidence="3">
    <location>
        <begin position="852"/>
        <end position="869"/>
    </location>
</feature>
<evidence type="ECO:0000313" key="6">
    <source>
        <dbReference type="WBParaSite" id="PTRK_0001537600.2"/>
    </source>
</evidence>
<name>A0A0N5A176_PARTI</name>
<evidence type="ECO:0000256" key="4">
    <source>
        <dbReference type="SAM" id="SignalP"/>
    </source>
</evidence>
<accession>A0A0N5A176</accession>
<dbReference type="InterPro" id="IPR032675">
    <property type="entry name" value="LRR_dom_sf"/>
</dbReference>
<proteinExistence type="predicted"/>
<feature type="region of interest" description="Disordered" evidence="3">
    <location>
        <begin position="849"/>
        <end position="872"/>
    </location>
</feature>
<keyword evidence="1" id="KW-0433">Leucine-rich repeat</keyword>
<dbReference type="SUPFAM" id="SSF52058">
    <property type="entry name" value="L domain-like"/>
    <property type="match status" value="2"/>
</dbReference>
<dbReference type="WBParaSite" id="PTRK_0001537600.2">
    <property type="protein sequence ID" value="PTRK_0001537600.2"/>
    <property type="gene ID" value="PTRK_0001537600"/>
</dbReference>
<dbReference type="PANTHER" id="PTHR24366">
    <property type="entry name" value="IG(IMMUNOGLOBULIN) AND LRR(LEUCINE RICH REPEAT) DOMAINS"/>
    <property type="match status" value="1"/>
</dbReference>
<reference evidence="6" key="1">
    <citation type="submission" date="2017-02" db="UniProtKB">
        <authorList>
            <consortium name="WormBaseParasite"/>
        </authorList>
    </citation>
    <scope>IDENTIFICATION</scope>
</reference>
<dbReference type="AlphaFoldDB" id="A0A0N5A176"/>
<keyword evidence="4" id="KW-0732">Signal</keyword>
<evidence type="ECO:0000313" key="5">
    <source>
        <dbReference type="Proteomes" id="UP000038045"/>
    </source>
</evidence>
<dbReference type="Proteomes" id="UP000038045">
    <property type="component" value="Unplaced"/>
</dbReference>
<feature type="chain" id="PRO_5005892475" evidence="4">
    <location>
        <begin position="22"/>
        <end position="931"/>
    </location>
</feature>